<evidence type="ECO:0000313" key="1">
    <source>
        <dbReference type="EMBL" id="MEO5285407.1"/>
    </source>
</evidence>
<dbReference type="RefSeq" id="WP_347985256.1">
    <property type="nucleotide sequence ID" value="NZ_JBCNVT010000001.1"/>
</dbReference>
<proteinExistence type="predicted"/>
<accession>A0ABV0I2M7</accession>
<dbReference type="InterPro" id="IPR016126">
    <property type="entry name" value="Secretoglobin"/>
</dbReference>
<dbReference type="PROSITE" id="PS51311">
    <property type="entry name" value="SCGB"/>
    <property type="match status" value="1"/>
</dbReference>
<dbReference type="EMBL" id="JBCNVT010000001">
    <property type="protein sequence ID" value="MEO5285407.1"/>
    <property type="molecule type" value="Genomic_DNA"/>
</dbReference>
<reference evidence="1 2" key="1">
    <citation type="submission" date="2024-04" db="EMBL/GenBank/DDBJ databases">
        <title>Limosilactobacillus allomucosae sp. nov., a novel species isolated from wild boar faecal samples as potential probiotics for domestic pigs.</title>
        <authorList>
            <person name="Chen B."/>
        </authorList>
    </citation>
    <scope>NUCLEOTIDE SEQUENCE [LARGE SCALE GENOMIC DNA]</scope>
    <source>
        <strain evidence="1 2">WILCCON 0055</strain>
    </source>
</reference>
<organism evidence="1 2">
    <name type="scientific">Limosilactobacillus allomucosae</name>
    <dbReference type="NCBI Taxonomy" id="3142938"/>
    <lineage>
        <taxon>Bacteria</taxon>
        <taxon>Bacillati</taxon>
        <taxon>Bacillota</taxon>
        <taxon>Bacilli</taxon>
        <taxon>Lactobacillales</taxon>
        <taxon>Lactobacillaceae</taxon>
        <taxon>Limosilactobacillus</taxon>
    </lineage>
</organism>
<keyword evidence="2" id="KW-1185">Reference proteome</keyword>
<comment type="caution">
    <text evidence="1">The sequence shown here is derived from an EMBL/GenBank/DDBJ whole genome shotgun (WGS) entry which is preliminary data.</text>
</comment>
<gene>
    <name evidence="1" type="ORF">AAVZ08_01985</name>
</gene>
<protein>
    <submittedName>
        <fullName evidence="1">Uncharacterized protein</fullName>
    </submittedName>
</protein>
<evidence type="ECO:0000313" key="2">
    <source>
        <dbReference type="Proteomes" id="UP001456307"/>
    </source>
</evidence>
<name>A0ABV0I2M7_9LACO</name>
<sequence length="53" mass="5846">MTIAKAEIEECLDQLADDDNQETIDELLEAITDYGLSAFEFGVGVVRNALKEV</sequence>
<dbReference type="Proteomes" id="UP001456307">
    <property type="component" value="Unassembled WGS sequence"/>
</dbReference>